<keyword evidence="2" id="KW-1185">Reference proteome</keyword>
<evidence type="ECO:0000313" key="2">
    <source>
        <dbReference type="Proteomes" id="UP000063699"/>
    </source>
</evidence>
<dbReference type="InterPro" id="IPR029787">
    <property type="entry name" value="Nucleotide_cyclase"/>
</dbReference>
<dbReference type="Gene3D" id="3.30.70.1230">
    <property type="entry name" value="Nucleotide cyclase"/>
    <property type="match status" value="1"/>
</dbReference>
<evidence type="ECO:0008006" key="3">
    <source>
        <dbReference type="Google" id="ProtNLM"/>
    </source>
</evidence>
<reference evidence="1 2" key="1">
    <citation type="submission" date="2015-07" db="EMBL/GenBank/DDBJ databases">
        <title>Genome sequencing of Kibdelosporangium phytohabitans.</title>
        <authorList>
            <person name="Qin S."/>
            <person name="Xing K."/>
        </authorList>
    </citation>
    <scope>NUCLEOTIDE SEQUENCE [LARGE SCALE GENOMIC DNA]</scope>
    <source>
        <strain evidence="1 2">KLBMP1111</strain>
    </source>
</reference>
<dbReference type="Proteomes" id="UP000063699">
    <property type="component" value="Chromosome"/>
</dbReference>
<dbReference type="KEGG" id="kphy:AOZ06_15045"/>
<gene>
    <name evidence="1" type="ORF">AOZ06_15045</name>
</gene>
<name>A0A0N9HXR2_9PSEU</name>
<dbReference type="STRING" id="860235.AOZ06_15045"/>
<dbReference type="SUPFAM" id="SSF55073">
    <property type="entry name" value="Nucleotide cyclase"/>
    <property type="match status" value="1"/>
</dbReference>
<proteinExistence type="predicted"/>
<organism evidence="1 2">
    <name type="scientific">Kibdelosporangium phytohabitans</name>
    <dbReference type="NCBI Taxonomy" id="860235"/>
    <lineage>
        <taxon>Bacteria</taxon>
        <taxon>Bacillati</taxon>
        <taxon>Actinomycetota</taxon>
        <taxon>Actinomycetes</taxon>
        <taxon>Pseudonocardiales</taxon>
        <taxon>Pseudonocardiaceae</taxon>
        <taxon>Kibdelosporangium</taxon>
    </lineage>
</organism>
<sequence length="211" mass="23599">MMSARDGAPAGAEQSTLVTAHRTVVAVDVAGFGERNRNNINQVRVRRGMYRAMEEAFRLAGIAWDACRSEDRGDGILVLAPADVQKALFVDRLPNHLLAALIEHNRTHPVEEKIRLRLALHAGEINYDEHGVTGSAITHTFRLLDADEVRRAFASSSAVLAVVGSAWFYDEVIRHSERSRAKTYRLADITNKETMTQAWIRLLRRRTVTGL</sequence>
<accession>A0A0N9HXR2</accession>
<protein>
    <recommendedName>
        <fullName evidence="3">Guanylate cyclase domain-containing protein</fullName>
    </recommendedName>
</protein>
<evidence type="ECO:0000313" key="1">
    <source>
        <dbReference type="EMBL" id="ALG08057.1"/>
    </source>
</evidence>
<dbReference type="AlphaFoldDB" id="A0A0N9HXR2"/>
<dbReference type="EMBL" id="CP012752">
    <property type="protein sequence ID" value="ALG08057.1"/>
    <property type="molecule type" value="Genomic_DNA"/>
</dbReference>